<name>A0A8J5FCZ2_ZINOF</name>
<feature type="domain" description="DUF7796" evidence="1">
    <location>
        <begin position="2"/>
        <end position="88"/>
    </location>
</feature>
<proteinExistence type="predicted"/>
<gene>
    <name evidence="2" type="ORF">ZIOFF_057759</name>
</gene>
<dbReference type="EMBL" id="JACMSC010000016">
    <property type="protein sequence ID" value="KAG6481164.1"/>
    <property type="molecule type" value="Genomic_DNA"/>
</dbReference>
<dbReference type="InterPro" id="IPR056698">
    <property type="entry name" value="DUF7796"/>
</dbReference>
<comment type="caution">
    <text evidence="2">The sequence shown here is derived from an EMBL/GenBank/DDBJ whole genome shotgun (WGS) entry which is preliminary data.</text>
</comment>
<keyword evidence="3" id="KW-1185">Reference proteome</keyword>
<sequence length="162" mass="18587">MVLTGSWYGGLNDRLNASNQVTSKFAFSCLSLIPHLYAIGYRRLNLELVFQAQLAVENVTWEEVHILFYVVSKRQYEYPPQHYDILVCTEEVVAGLDQVWRWMEWRNFNNLEVCNGSTGWANNRRAKVGCSEEEGSRHGHGLIRSGLRDYEEDDRVGGVVGD</sequence>
<evidence type="ECO:0000313" key="3">
    <source>
        <dbReference type="Proteomes" id="UP000734854"/>
    </source>
</evidence>
<organism evidence="2 3">
    <name type="scientific">Zingiber officinale</name>
    <name type="common">Ginger</name>
    <name type="synonym">Amomum zingiber</name>
    <dbReference type="NCBI Taxonomy" id="94328"/>
    <lineage>
        <taxon>Eukaryota</taxon>
        <taxon>Viridiplantae</taxon>
        <taxon>Streptophyta</taxon>
        <taxon>Embryophyta</taxon>
        <taxon>Tracheophyta</taxon>
        <taxon>Spermatophyta</taxon>
        <taxon>Magnoliopsida</taxon>
        <taxon>Liliopsida</taxon>
        <taxon>Zingiberales</taxon>
        <taxon>Zingiberaceae</taxon>
        <taxon>Zingiber</taxon>
    </lineage>
</organism>
<dbReference type="PANTHER" id="PTHR35112:SF1">
    <property type="entry name" value="RING_FYVE_PHD ZINC FINGER SUPERFAMILY PROTEIN"/>
    <property type="match status" value="1"/>
</dbReference>
<dbReference type="AlphaFoldDB" id="A0A8J5FCZ2"/>
<evidence type="ECO:0000259" key="1">
    <source>
        <dbReference type="Pfam" id="PF25072"/>
    </source>
</evidence>
<dbReference type="Pfam" id="PF25072">
    <property type="entry name" value="DUF7796"/>
    <property type="match status" value="1"/>
</dbReference>
<evidence type="ECO:0000313" key="2">
    <source>
        <dbReference type="EMBL" id="KAG6481164.1"/>
    </source>
</evidence>
<reference evidence="2 3" key="1">
    <citation type="submission" date="2020-08" db="EMBL/GenBank/DDBJ databases">
        <title>Plant Genome Project.</title>
        <authorList>
            <person name="Zhang R.-G."/>
        </authorList>
    </citation>
    <scope>NUCLEOTIDE SEQUENCE [LARGE SCALE GENOMIC DNA]</scope>
    <source>
        <tissue evidence="2">Rhizome</tissue>
    </source>
</reference>
<accession>A0A8J5FCZ2</accession>
<protein>
    <recommendedName>
        <fullName evidence="1">DUF7796 domain-containing protein</fullName>
    </recommendedName>
</protein>
<dbReference type="PANTHER" id="PTHR35112">
    <property type="entry name" value="OS08G0360500 PROTEIN"/>
    <property type="match status" value="1"/>
</dbReference>
<dbReference type="Proteomes" id="UP000734854">
    <property type="component" value="Unassembled WGS sequence"/>
</dbReference>